<dbReference type="InterPro" id="IPR027417">
    <property type="entry name" value="P-loop_NTPase"/>
</dbReference>
<dbReference type="Proteomes" id="UP000435187">
    <property type="component" value="Unassembled WGS sequence"/>
</dbReference>
<dbReference type="SUPFAM" id="SSF52540">
    <property type="entry name" value="P-loop containing nucleoside triphosphate hydrolases"/>
    <property type="match status" value="1"/>
</dbReference>
<accession>A0A6N7QZ45</accession>
<gene>
    <name evidence="1" type="ORF">GH885_13520</name>
</gene>
<protein>
    <recommendedName>
        <fullName evidence="3">Sulfotransferase domain-containing protein</fullName>
    </recommendedName>
</protein>
<evidence type="ECO:0000313" key="1">
    <source>
        <dbReference type="EMBL" id="MRI67348.1"/>
    </source>
</evidence>
<evidence type="ECO:0000313" key="2">
    <source>
        <dbReference type="Proteomes" id="UP000435187"/>
    </source>
</evidence>
<organism evidence="1 2">
    <name type="scientific">Gracilibacillus thailandensis</name>
    <dbReference type="NCBI Taxonomy" id="563735"/>
    <lineage>
        <taxon>Bacteria</taxon>
        <taxon>Bacillati</taxon>
        <taxon>Bacillota</taxon>
        <taxon>Bacilli</taxon>
        <taxon>Bacillales</taxon>
        <taxon>Bacillaceae</taxon>
        <taxon>Gracilibacillus</taxon>
    </lineage>
</organism>
<dbReference type="EMBL" id="WJEE01000030">
    <property type="protein sequence ID" value="MRI67348.1"/>
    <property type="molecule type" value="Genomic_DNA"/>
</dbReference>
<proteinExistence type="predicted"/>
<dbReference type="InterPro" id="IPR018831">
    <property type="entry name" value="Uncharacterised_NKWYS"/>
</dbReference>
<reference evidence="1 2" key="1">
    <citation type="submission" date="2019-10" db="EMBL/GenBank/DDBJ databases">
        <title>Gracilibacillus salitolerans sp. nov., a moderate halophile isolated from a saline soil in northwest China.</title>
        <authorList>
            <person name="Gan L."/>
        </authorList>
    </citation>
    <scope>NUCLEOTIDE SEQUENCE [LARGE SCALE GENOMIC DNA]</scope>
    <source>
        <strain evidence="1 2">TP2-8</strain>
    </source>
</reference>
<evidence type="ECO:0008006" key="3">
    <source>
        <dbReference type="Google" id="ProtNLM"/>
    </source>
</evidence>
<name>A0A6N7QZ45_9BACI</name>
<dbReference type="Gene3D" id="3.40.50.300">
    <property type="entry name" value="P-loop containing nucleotide triphosphate hydrolases"/>
    <property type="match status" value="1"/>
</dbReference>
<dbReference type="Pfam" id="PF10364">
    <property type="entry name" value="NKWYS"/>
    <property type="match status" value="1"/>
</dbReference>
<sequence length="279" mass="33755">MFRVIWWFLEDLELKYIRLYKFRGKIKMFKKKIKALASFLKALSSGVIIYQMGKVGSTSISFSLGKKVPHIHSFGPDITNYFFKRPVKKRNYINYLIKKVILFFFKLKKEPKIITLVRDPLSRNVSAFFHYLEETNKHEYENLIIDEYMSLFNKRMPHDTPLIWFQNELEKYFNIDVYGYEFDKEKGWNIIQKGKVKVLILQMEKLNENEDVIAEFLNKPDFKLVRANTASNKNYIETYNEFKSKFKPNKQLIDILYNSKYMEHFYTNAERNIFVKKWR</sequence>
<comment type="caution">
    <text evidence="1">The sequence shown here is derived from an EMBL/GenBank/DDBJ whole genome shotgun (WGS) entry which is preliminary data.</text>
</comment>
<dbReference type="AlphaFoldDB" id="A0A6N7QZ45"/>
<keyword evidence="2" id="KW-1185">Reference proteome</keyword>